<dbReference type="EMBL" id="WJQU01000003">
    <property type="protein sequence ID" value="KAJ6639383.1"/>
    <property type="molecule type" value="Genomic_DNA"/>
</dbReference>
<feature type="non-terminal residue" evidence="1">
    <location>
        <position position="362"/>
    </location>
</feature>
<proteinExistence type="predicted"/>
<evidence type="ECO:0000313" key="1">
    <source>
        <dbReference type="EMBL" id="KAJ6639383.1"/>
    </source>
</evidence>
<gene>
    <name evidence="1" type="ORF">Bhyg_12127</name>
</gene>
<evidence type="ECO:0000313" key="2">
    <source>
        <dbReference type="Proteomes" id="UP001151699"/>
    </source>
</evidence>
<dbReference type="OrthoDB" id="6771842at2759"/>
<protein>
    <submittedName>
        <fullName evidence="1">Uncharacterized protein</fullName>
    </submittedName>
</protein>
<feature type="non-terminal residue" evidence="1">
    <location>
        <position position="1"/>
    </location>
</feature>
<dbReference type="PANTHER" id="PTHR33324">
    <property type="entry name" value="EXPRESSED PROTEIN"/>
    <property type="match status" value="1"/>
</dbReference>
<accession>A0A9Q0MWS2</accession>
<dbReference type="Proteomes" id="UP001151699">
    <property type="component" value="Chromosome X"/>
</dbReference>
<keyword evidence="2" id="KW-1185">Reference proteome</keyword>
<sequence>DSNINRNSIFVDLIFAVILINMSNKKVVRKRVRVLTNKRWTEAEEGLILDYLLELAPRNKEFEKPNRRVFYQTMTDELKLSVADSSQTMSKVRNLRASYTKAVDWKSNTGQGVESGSIDEYVRQICPYFHTLEEIFGHKMNIVPLSIYESGRSDLNIAEESEVRSDDHDDNPNIYDINDENTLGHPIGLTNSDMIDLNEVELLSVEDNESCTADDCEKLRYKRALQTAPVNIESTPLLAKENIDDVSRFKKRLLACPVGEKEKNMARNSASILAEAQNKKAEAIFGRNEIEKTKAGNEKHIKLEEIALAKEKFNFEKEIRKSDMEIRIMQIEVQQKEIESRERIEMFRIQSECKNNLEIAKL</sequence>
<reference evidence="1" key="1">
    <citation type="submission" date="2022-07" db="EMBL/GenBank/DDBJ databases">
        <authorList>
            <person name="Trinca V."/>
            <person name="Uliana J.V.C."/>
            <person name="Torres T.T."/>
            <person name="Ward R.J."/>
            <person name="Monesi N."/>
        </authorList>
    </citation>
    <scope>NUCLEOTIDE SEQUENCE</scope>
    <source>
        <strain evidence="1">HSMRA1968</strain>
        <tissue evidence="1">Whole embryos</tissue>
    </source>
</reference>
<dbReference type="AlphaFoldDB" id="A0A9Q0MWS2"/>
<name>A0A9Q0MWS2_9DIPT</name>
<organism evidence="1 2">
    <name type="scientific">Pseudolycoriella hygida</name>
    <dbReference type="NCBI Taxonomy" id="35572"/>
    <lineage>
        <taxon>Eukaryota</taxon>
        <taxon>Metazoa</taxon>
        <taxon>Ecdysozoa</taxon>
        <taxon>Arthropoda</taxon>
        <taxon>Hexapoda</taxon>
        <taxon>Insecta</taxon>
        <taxon>Pterygota</taxon>
        <taxon>Neoptera</taxon>
        <taxon>Endopterygota</taxon>
        <taxon>Diptera</taxon>
        <taxon>Nematocera</taxon>
        <taxon>Sciaroidea</taxon>
        <taxon>Sciaridae</taxon>
        <taxon>Pseudolycoriella</taxon>
    </lineage>
</organism>
<dbReference type="PANTHER" id="PTHR33324:SF2">
    <property type="entry name" value="MYB_SANT-LIKE DNA-BINDING DOMAIN-CONTAINING PROTEIN"/>
    <property type="match status" value="1"/>
</dbReference>
<comment type="caution">
    <text evidence="1">The sequence shown here is derived from an EMBL/GenBank/DDBJ whole genome shotgun (WGS) entry which is preliminary data.</text>
</comment>